<evidence type="ECO:0000313" key="4">
    <source>
        <dbReference type="Proteomes" id="UP000095255"/>
    </source>
</evidence>
<dbReference type="InterPro" id="IPR036890">
    <property type="entry name" value="HATPase_C_sf"/>
</dbReference>
<dbReference type="GO" id="GO:0004674">
    <property type="term" value="F:protein serine/threonine kinase activity"/>
    <property type="evidence" value="ECO:0007669"/>
    <property type="project" value="UniProtKB-KW"/>
</dbReference>
<reference evidence="3 4" key="1">
    <citation type="submission" date="2016-09" db="EMBL/GenBank/DDBJ databases">
        <title>Desulfuribacillus arsenicus sp. nov., an obligately anaerobic, dissimilatory arsenic- and antimonate-reducing bacterium isolated from anoxic sediments.</title>
        <authorList>
            <person name="Abin C.A."/>
            <person name="Hollibaugh J.T."/>
        </authorList>
    </citation>
    <scope>NUCLEOTIDE SEQUENCE [LARGE SCALE GENOMIC DNA]</scope>
    <source>
        <strain evidence="3 4">MLFW-2</strain>
    </source>
</reference>
<evidence type="ECO:0000313" key="3">
    <source>
        <dbReference type="EMBL" id="OEH84621.1"/>
    </source>
</evidence>
<keyword evidence="1" id="KW-0808">Transferase</keyword>
<sequence length="132" mass="15384">MKKIHFKINSTMDEVEEVKQHIQHTLSELPNQSVLDCILFCFSELINNAFEHGNAKDPSKHILVDVSITDQMVRITVEDEGDGFLWKERMNKELDVYNFAERGRGIMMTKMVCNDLLYNDQGNRVTCYKLLK</sequence>
<accession>A0A1E5L3H3</accession>
<dbReference type="InterPro" id="IPR050267">
    <property type="entry name" value="Anti-sigma-factor_SerPK"/>
</dbReference>
<dbReference type="AlphaFoldDB" id="A0A1E5L3H3"/>
<keyword evidence="4" id="KW-1185">Reference proteome</keyword>
<comment type="caution">
    <text evidence="3">The sequence shown here is derived from an EMBL/GenBank/DDBJ whole genome shotgun (WGS) entry which is preliminary data.</text>
</comment>
<dbReference type="RefSeq" id="WP_069703048.1">
    <property type="nucleotide sequence ID" value="NZ_MJAT01000037.1"/>
</dbReference>
<dbReference type="Pfam" id="PF13581">
    <property type="entry name" value="HATPase_c_2"/>
    <property type="match status" value="1"/>
</dbReference>
<dbReference type="CDD" id="cd16936">
    <property type="entry name" value="HATPase_RsbW-like"/>
    <property type="match status" value="1"/>
</dbReference>
<dbReference type="PANTHER" id="PTHR35526">
    <property type="entry name" value="ANTI-SIGMA-F FACTOR RSBW-RELATED"/>
    <property type="match status" value="1"/>
</dbReference>
<dbReference type="STRING" id="1390249.BHU72_08990"/>
<keyword evidence="1" id="KW-0723">Serine/threonine-protein kinase</keyword>
<proteinExistence type="predicted"/>
<organism evidence="3 4">
    <name type="scientific">Desulfuribacillus stibiiarsenatis</name>
    <dbReference type="NCBI Taxonomy" id="1390249"/>
    <lineage>
        <taxon>Bacteria</taxon>
        <taxon>Bacillati</taxon>
        <taxon>Bacillota</taxon>
        <taxon>Desulfuribacillia</taxon>
        <taxon>Desulfuribacillales</taxon>
        <taxon>Desulfuribacillaceae</taxon>
        <taxon>Desulfuribacillus</taxon>
    </lineage>
</organism>
<protein>
    <recommendedName>
        <fullName evidence="2">Histidine kinase/HSP90-like ATPase domain-containing protein</fullName>
    </recommendedName>
</protein>
<dbReference type="Proteomes" id="UP000095255">
    <property type="component" value="Unassembled WGS sequence"/>
</dbReference>
<feature type="domain" description="Histidine kinase/HSP90-like ATPase" evidence="2">
    <location>
        <begin position="12"/>
        <end position="127"/>
    </location>
</feature>
<dbReference type="SUPFAM" id="SSF55874">
    <property type="entry name" value="ATPase domain of HSP90 chaperone/DNA topoisomerase II/histidine kinase"/>
    <property type="match status" value="1"/>
</dbReference>
<keyword evidence="1" id="KW-0418">Kinase</keyword>
<gene>
    <name evidence="3" type="ORF">BHU72_08990</name>
</gene>
<dbReference type="PANTHER" id="PTHR35526:SF3">
    <property type="entry name" value="ANTI-SIGMA-F FACTOR RSBW"/>
    <property type="match status" value="1"/>
</dbReference>
<evidence type="ECO:0000256" key="1">
    <source>
        <dbReference type="ARBA" id="ARBA00022527"/>
    </source>
</evidence>
<dbReference type="OrthoDB" id="2883129at2"/>
<name>A0A1E5L3H3_9FIRM</name>
<dbReference type="Gene3D" id="3.30.565.10">
    <property type="entry name" value="Histidine kinase-like ATPase, C-terminal domain"/>
    <property type="match status" value="1"/>
</dbReference>
<evidence type="ECO:0000259" key="2">
    <source>
        <dbReference type="Pfam" id="PF13581"/>
    </source>
</evidence>
<dbReference type="InterPro" id="IPR003594">
    <property type="entry name" value="HATPase_dom"/>
</dbReference>
<dbReference type="EMBL" id="MJAT01000037">
    <property type="protein sequence ID" value="OEH84621.1"/>
    <property type="molecule type" value="Genomic_DNA"/>
</dbReference>